<evidence type="ECO:0000313" key="2">
    <source>
        <dbReference type="EMBL" id="MPN30131.1"/>
    </source>
</evidence>
<feature type="compositionally biased region" description="Basic residues" evidence="1">
    <location>
        <begin position="21"/>
        <end position="32"/>
    </location>
</feature>
<dbReference type="EMBL" id="VSSQ01081133">
    <property type="protein sequence ID" value="MPN30131.1"/>
    <property type="molecule type" value="Genomic_DNA"/>
</dbReference>
<protein>
    <submittedName>
        <fullName evidence="2">Uncharacterized protein</fullName>
    </submittedName>
</protein>
<organism evidence="2">
    <name type="scientific">bioreactor metagenome</name>
    <dbReference type="NCBI Taxonomy" id="1076179"/>
    <lineage>
        <taxon>unclassified sequences</taxon>
        <taxon>metagenomes</taxon>
        <taxon>ecological metagenomes</taxon>
    </lineage>
</organism>
<dbReference type="AlphaFoldDB" id="A0A645GTF1"/>
<feature type="region of interest" description="Disordered" evidence="1">
    <location>
        <begin position="16"/>
        <end position="56"/>
    </location>
</feature>
<reference evidence="2" key="1">
    <citation type="submission" date="2019-08" db="EMBL/GenBank/DDBJ databases">
        <authorList>
            <person name="Kucharzyk K."/>
            <person name="Murdoch R.W."/>
            <person name="Higgins S."/>
            <person name="Loffler F."/>
        </authorList>
    </citation>
    <scope>NUCLEOTIDE SEQUENCE</scope>
</reference>
<evidence type="ECO:0000256" key="1">
    <source>
        <dbReference type="SAM" id="MobiDB-lite"/>
    </source>
</evidence>
<gene>
    <name evidence="2" type="ORF">SDC9_177589</name>
</gene>
<proteinExistence type="predicted"/>
<feature type="compositionally biased region" description="Low complexity" evidence="1">
    <location>
        <begin position="38"/>
        <end position="53"/>
    </location>
</feature>
<name>A0A645GTF1_9ZZZZ</name>
<sequence>MVPALLHQIQQHARIDAAAARAHHQPVQRGKTHGGGDAAAAQRGAQAGAAAQVGHHHALVGPGTALLQHRHDVLV</sequence>
<accession>A0A645GTF1</accession>
<comment type="caution">
    <text evidence="2">The sequence shown here is derived from an EMBL/GenBank/DDBJ whole genome shotgun (WGS) entry which is preliminary data.</text>
</comment>